<evidence type="ECO:0000313" key="2">
    <source>
        <dbReference type="Proteomes" id="UP000184260"/>
    </source>
</evidence>
<dbReference type="EMBL" id="FRBU01000082">
    <property type="protein sequence ID" value="SHM80656.1"/>
    <property type="molecule type" value="Genomic_DNA"/>
</dbReference>
<proteinExistence type="predicted"/>
<accession>A0A1M7LR35</accession>
<dbReference type="STRING" id="69322.SAMN05443669_10821"/>
<gene>
    <name evidence="1" type="ORF">SAMN05443669_10821</name>
</gene>
<reference evidence="2" key="1">
    <citation type="submission" date="2016-11" db="EMBL/GenBank/DDBJ databases">
        <authorList>
            <person name="Varghese N."/>
            <person name="Submissions S."/>
        </authorList>
    </citation>
    <scope>NUCLEOTIDE SEQUENCE [LARGE SCALE GENOMIC DNA]</scope>
    <source>
        <strain evidence="2">DSM 3661</strain>
    </source>
</reference>
<dbReference type="AlphaFoldDB" id="A0A1M7LR35"/>
<sequence>MSKFALKDIESINGKQTFNQLEVNGQKQLDNFEADLSDTTYISEFKTLLTYMEYIANNKTLPQTKFKDITPKKQKVKEYEFKSKHLRVYAIQQINGKIIILGGFKNNQKEDIKRFRSLKKQYLDSLIPKKK</sequence>
<evidence type="ECO:0008006" key="3">
    <source>
        <dbReference type="Google" id="ProtNLM"/>
    </source>
</evidence>
<protein>
    <recommendedName>
        <fullName evidence="3">Phage derived protein Gp49-like</fullName>
    </recommendedName>
</protein>
<dbReference type="RefSeq" id="WP_073355762.1">
    <property type="nucleotide sequence ID" value="NZ_FRBU01000082.1"/>
</dbReference>
<evidence type="ECO:0000313" key="1">
    <source>
        <dbReference type="EMBL" id="SHM80656.1"/>
    </source>
</evidence>
<dbReference type="Proteomes" id="UP000184260">
    <property type="component" value="Unassembled WGS sequence"/>
</dbReference>
<organism evidence="1 2">
    <name type="scientific">Flavobacterium xanthum</name>
    <dbReference type="NCBI Taxonomy" id="69322"/>
    <lineage>
        <taxon>Bacteria</taxon>
        <taxon>Pseudomonadati</taxon>
        <taxon>Bacteroidota</taxon>
        <taxon>Flavobacteriia</taxon>
        <taxon>Flavobacteriales</taxon>
        <taxon>Flavobacteriaceae</taxon>
        <taxon>Flavobacterium</taxon>
    </lineage>
</organism>
<keyword evidence="2" id="KW-1185">Reference proteome</keyword>
<name>A0A1M7LR35_9FLAO</name>
<dbReference type="OrthoDB" id="981361at2"/>